<feature type="non-terminal residue" evidence="2">
    <location>
        <position position="85"/>
    </location>
</feature>
<keyword evidence="1" id="KW-0472">Membrane</keyword>
<organism evidence="2">
    <name type="scientific">marine sediment metagenome</name>
    <dbReference type="NCBI Taxonomy" id="412755"/>
    <lineage>
        <taxon>unclassified sequences</taxon>
        <taxon>metagenomes</taxon>
        <taxon>ecological metagenomes</taxon>
    </lineage>
</organism>
<sequence>MDIYKSGQGRYTRIITFVAGSLVGLLLAQYVWKEMQATMLPRFVIYIVPMVMVVGAAALMYLLVNRPKTADFMIATEGEMKKVSW</sequence>
<dbReference type="EMBL" id="LAZR01036731">
    <property type="protein sequence ID" value="KKL24069.1"/>
    <property type="molecule type" value="Genomic_DNA"/>
</dbReference>
<feature type="transmembrane region" description="Helical" evidence="1">
    <location>
        <begin position="12"/>
        <end position="32"/>
    </location>
</feature>
<evidence type="ECO:0000313" key="2">
    <source>
        <dbReference type="EMBL" id="KKL24069.1"/>
    </source>
</evidence>
<proteinExistence type="predicted"/>
<keyword evidence="1" id="KW-0812">Transmembrane</keyword>
<dbReference type="AlphaFoldDB" id="A0A0F9BQ86"/>
<reference evidence="2" key="1">
    <citation type="journal article" date="2015" name="Nature">
        <title>Complex archaea that bridge the gap between prokaryotes and eukaryotes.</title>
        <authorList>
            <person name="Spang A."/>
            <person name="Saw J.H."/>
            <person name="Jorgensen S.L."/>
            <person name="Zaremba-Niedzwiedzka K."/>
            <person name="Martijn J."/>
            <person name="Lind A.E."/>
            <person name="van Eijk R."/>
            <person name="Schleper C."/>
            <person name="Guy L."/>
            <person name="Ettema T.J."/>
        </authorList>
    </citation>
    <scope>NUCLEOTIDE SEQUENCE</scope>
</reference>
<feature type="transmembrane region" description="Helical" evidence="1">
    <location>
        <begin position="44"/>
        <end position="64"/>
    </location>
</feature>
<comment type="caution">
    <text evidence="2">The sequence shown here is derived from an EMBL/GenBank/DDBJ whole genome shotgun (WGS) entry which is preliminary data.</text>
</comment>
<keyword evidence="1" id="KW-1133">Transmembrane helix</keyword>
<evidence type="ECO:0008006" key="3">
    <source>
        <dbReference type="Google" id="ProtNLM"/>
    </source>
</evidence>
<gene>
    <name evidence="2" type="ORF">LCGC14_2419060</name>
</gene>
<protein>
    <recommendedName>
        <fullName evidence="3">Major facilitator superfamily (MFS) profile domain-containing protein</fullName>
    </recommendedName>
</protein>
<evidence type="ECO:0000256" key="1">
    <source>
        <dbReference type="SAM" id="Phobius"/>
    </source>
</evidence>
<name>A0A0F9BQ86_9ZZZZ</name>
<accession>A0A0F9BQ86</accession>